<evidence type="ECO:0000256" key="1">
    <source>
        <dbReference type="ARBA" id="ARBA00022679"/>
    </source>
</evidence>
<feature type="transmembrane region" description="Helical" evidence="3">
    <location>
        <begin position="111"/>
        <end position="128"/>
    </location>
</feature>
<dbReference type="STRING" id="183478.A0A364MX57"/>
<comment type="caution">
    <text evidence="5">The sequence shown here is derived from an EMBL/GenBank/DDBJ whole genome shotgun (WGS) entry which is preliminary data.</text>
</comment>
<keyword evidence="1" id="KW-0808">Transferase</keyword>
<dbReference type="PANTHER" id="PTHR42774">
    <property type="entry name" value="PHOSPHOTRANSFERASE SYSTEM TRANSPORT PROTEIN"/>
    <property type="match status" value="1"/>
</dbReference>
<dbReference type="AlphaFoldDB" id="A0A364MX57"/>
<feature type="transmembrane region" description="Helical" evidence="3">
    <location>
        <begin position="173"/>
        <end position="195"/>
    </location>
</feature>
<keyword evidence="2 5" id="KW-0418">Kinase</keyword>
<dbReference type="InterPro" id="IPR002173">
    <property type="entry name" value="Carboh/pur_kinase_PfkB_CS"/>
</dbReference>
<dbReference type="InterPro" id="IPR011611">
    <property type="entry name" value="PfkB_dom"/>
</dbReference>
<proteinExistence type="predicted"/>
<evidence type="ECO:0000313" key="6">
    <source>
        <dbReference type="Proteomes" id="UP000249619"/>
    </source>
</evidence>
<dbReference type="InterPro" id="IPR052562">
    <property type="entry name" value="Ketohexokinase-related"/>
</dbReference>
<evidence type="ECO:0000256" key="3">
    <source>
        <dbReference type="SAM" id="Phobius"/>
    </source>
</evidence>
<feature type="transmembrane region" description="Helical" evidence="3">
    <location>
        <begin position="14"/>
        <end position="36"/>
    </location>
</feature>
<dbReference type="Gene3D" id="3.40.1190.20">
    <property type="match status" value="1"/>
</dbReference>
<gene>
    <name evidence="5" type="ORF">DDE83_007350</name>
</gene>
<feature type="domain" description="Carbohydrate kinase PfkB" evidence="4">
    <location>
        <begin position="527"/>
        <end position="609"/>
    </location>
</feature>
<evidence type="ECO:0000259" key="4">
    <source>
        <dbReference type="Pfam" id="PF00294"/>
    </source>
</evidence>
<accession>A0A364MX57</accession>
<evidence type="ECO:0000313" key="5">
    <source>
        <dbReference type="EMBL" id="RAR05526.1"/>
    </source>
</evidence>
<keyword evidence="3" id="KW-1133">Transmembrane helix</keyword>
<dbReference type="InterPro" id="IPR029056">
    <property type="entry name" value="Ribokinase-like"/>
</dbReference>
<dbReference type="EMBL" id="QGDH01000132">
    <property type="protein sequence ID" value="RAR05526.1"/>
    <property type="molecule type" value="Genomic_DNA"/>
</dbReference>
<feature type="transmembrane region" description="Helical" evidence="3">
    <location>
        <begin position="84"/>
        <end position="105"/>
    </location>
</feature>
<dbReference type="PANTHER" id="PTHR42774:SF3">
    <property type="entry name" value="KETOHEXOKINASE"/>
    <property type="match status" value="1"/>
</dbReference>
<protein>
    <submittedName>
        <fullName evidence="5">Ketohexokinase</fullName>
    </submittedName>
</protein>
<dbReference type="SUPFAM" id="SSF53613">
    <property type="entry name" value="Ribokinase-like"/>
    <property type="match status" value="1"/>
</dbReference>
<reference evidence="6" key="1">
    <citation type="submission" date="2018-05" db="EMBL/GenBank/DDBJ databases">
        <title>Draft genome sequence of Stemphylium lycopersici strain CIDEFI 213.</title>
        <authorList>
            <person name="Medina R."/>
            <person name="Franco M.E.E."/>
            <person name="Lucentini C.G."/>
            <person name="Saparrat M.C.N."/>
            <person name="Balatti P.A."/>
        </authorList>
    </citation>
    <scope>NUCLEOTIDE SEQUENCE [LARGE SCALE GENOMIC DNA]</scope>
    <source>
        <strain evidence="6">CIDEFI 213</strain>
    </source>
</reference>
<dbReference type="Proteomes" id="UP000249619">
    <property type="component" value="Unassembled WGS sequence"/>
</dbReference>
<dbReference type="PROSITE" id="PS00584">
    <property type="entry name" value="PFKB_KINASES_2"/>
    <property type="match status" value="1"/>
</dbReference>
<keyword evidence="6" id="KW-1185">Reference proteome</keyword>
<dbReference type="Pfam" id="PF00294">
    <property type="entry name" value="PfkB"/>
    <property type="match status" value="1"/>
</dbReference>
<evidence type="ECO:0000256" key="2">
    <source>
        <dbReference type="ARBA" id="ARBA00022777"/>
    </source>
</evidence>
<keyword evidence="3" id="KW-0472">Membrane</keyword>
<sequence>MGFFVSRSWRLPSIVWFLIIFELPFTVANLALFGIASPNLYRTILWRVGGEMGFNSDPSTIVYAYANYRPVDTPLVWSSFNTQYHLVIGVVCTFFWLIKVTLWLLKVLFPILSLPLHIALMCLWAYGIHVQTAPDTIDPSRANNGAPWYITKSCDIVEDKNIRGYCMQAKSSFAVSIIMLTIYASFVILSVYSLIPTATQKLAHAAKKAEKKAEKEKWASSPYDNEMTAEEQWQHMWELQQLPRTPGTVGGMKSPMTPRTLAFNHLGGEEAQHGGYYSNVPAGGTGWYGPPQHGAVTVSPVMEQDEYHVPHFPFEDEKLRAKEITRRRGGNTANSLEVLSQLLEHDKSPAKPTVPTNLHLIAVLPNEHSAATQFIYDSLPGVNISDASLFRADCEEAASSYIIQSEENRSRTIVSINKLAEMQASEFSRKVQKLAMMDSERDWHEVWFHFEGRIPEITRSCVEFLRKDFPRFKISVECEKPERTGMTEIVNYADVVFYSKLWAEKNGYGDARSFLEAQRDSARDGAILCCTWGSGGAVAMQKGGEEAWADVEAWKAQEGETTKVVDTIGAGDTFIAGMLFALNKHDEWPLQQKLEFSNKLAGRKVLQEGFVKLGAKMW</sequence>
<organism evidence="5 6">
    <name type="scientific">Stemphylium lycopersici</name>
    <name type="common">Tomato gray leaf spot disease fungus</name>
    <name type="synonym">Thyrospora lycopersici</name>
    <dbReference type="NCBI Taxonomy" id="183478"/>
    <lineage>
        <taxon>Eukaryota</taxon>
        <taxon>Fungi</taxon>
        <taxon>Dikarya</taxon>
        <taxon>Ascomycota</taxon>
        <taxon>Pezizomycotina</taxon>
        <taxon>Dothideomycetes</taxon>
        <taxon>Pleosporomycetidae</taxon>
        <taxon>Pleosporales</taxon>
        <taxon>Pleosporineae</taxon>
        <taxon>Pleosporaceae</taxon>
        <taxon>Stemphylium</taxon>
    </lineage>
</organism>
<keyword evidence="3" id="KW-0812">Transmembrane</keyword>
<name>A0A364MX57_STELY</name>
<dbReference type="GO" id="GO:0016301">
    <property type="term" value="F:kinase activity"/>
    <property type="evidence" value="ECO:0007669"/>
    <property type="project" value="UniProtKB-KW"/>
</dbReference>